<protein>
    <submittedName>
        <fullName evidence="2">PIPK domain-containing protein</fullName>
    </submittedName>
</protein>
<accession>A0A183DA60</accession>
<reference evidence="2" key="1">
    <citation type="submission" date="2016-06" db="UniProtKB">
        <authorList>
            <consortium name="WormBaseParasite"/>
        </authorList>
    </citation>
    <scope>IDENTIFICATION</scope>
</reference>
<organism evidence="2">
    <name type="scientific">Gongylonema pulchrum</name>
    <dbReference type="NCBI Taxonomy" id="637853"/>
    <lineage>
        <taxon>Eukaryota</taxon>
        <taxon>Metazoa</taxon>
        <taxon>Ecdysozoa</taxon>
        <taxon>Nematoda</taxon>
        <taxon>Chromadorea</taxon>
        <taxon>Rhabditida</taxon>
        <taxon>Spirurina</taxon>
        <taxon>Spiruromorpha</taxon>
        <taxon>Spiruroidea</taxon>
        <taxon>Gongylonematidae</taxon>
        <taxon>Gongylonema</taxon>
    </lineage>
</organism>
<feature type="region of interest" description="Disordered" evidence="1">
    <location>
        <begin position="168"/>
        <end position="189"/>
    </location>
</feature>
<proteinExistence type="predicted"/>
<evidence type="ECO:0000313" key="2">
    <source>
        <dbReference type="WBParaSite" id="GPUH_0000560901-mRNA-1"/>
    </source>
</evidence>
<dbReference type="AlphaFoldDB" id="A0A183DA60"/>
<evidence type="ECO:0000256" key="1">
    <source>
        <dbReference type="SAM" id="MobiDB-lite"/>
    </source>
</evidence>
<sequence>LSKAASTESLDGYDGPLLGQPGRPGTRDLEWTICRLNIRKQVYKYFIQYFYTTAAGAPAGRQLKGIMRGFDANEDYYLPVHSFSAYLLQPRHFLFQKPRDLFGQFWAPSLQESSAAAQAAAEALQKQLLASDMTRIFKPWKILSNVGLLTAFRDNPSKGVLLRSAIPTTPPTTPMRQKPSFIRTSHSVY</sequence>
<dbReference type="WBParaSite" id="GPUH_0000560901-mRNA-1">
    <property type="protein sequence ID" value="GPUH_0000560901-mRNA-1"/>
    <property type="gene ID" value="GPUH_0000560901"/>
</dbReference>
<name>A0A183DA60_9BILA</name>
<feature type="region of interest" description="Disordered" evidence="1">
    <location>
        <begin position="1"/>
        <end position="21"/>
    </location>
</feature>